<comment type="cofactor">
    <cofactor evidence="1">
        <name>FAD</name>
        <dbReference type="ChEBI" id="CHEBI:57692"/>
    </cofactor>
</comment>
<keyword evidence="6" id="KW-0560">Oxidoreductase</keyword>
<dbReference type="PANTHER" id="PTHR47354:SF6">
    <property type="entry name" value="NADH OXIDOREDUCTASE HCR"/>
    <property type="match status" value="1"/>
</dbReference>
<evidence type="ECO:0000256" key="4">
    <source>
        <dbReference type="ARBA" id="ARBA00022723"/>
    </source>
</evidence>
<keyword evidence="14" id="KW-1185">Reference proteome</keyword>
<evidence type="ECO:0000256" key="9">
    <source>
        <dbReference type="ARBA" id="ARBA00034078"/>
    </source>
</evidence>
<sequence length="360" mass="39323">MSFALCNHKQVGAFFEPLIQSYLPGWTVNGFRAQIKDIGRESGSVVSLTLRPDQSWQGFQAGQYINLTVEINGAKLTRCFSISSSPETYRMTGTVRLTIREQDQGVVTPWLATGLKKGGYVSLSAACGEFVVQRNGVPKVFIAAGVGITPILSMLSDLVDQGESKPVKLLYYGSDHLFRSELSALESAKSNFSFDFLNTRESGYFDRETVQRLLEQYAPEQFEKPDYYICGPGEMITSVEQILKDSGVSPERIHFEFFGVPRALDVQVSESGQASRAVAFSQTQAEVSVEPGDRRTLLEIAEGAGLNPVHGCRAGVCHQCSCRKLGGRVQNILTGQVSDGGAELVQLCISQPVDDVELAL</sequence>
<reference evidence="13 14" key="1">
    <citation type="submission" date="2017-05" db="EMBL/GenBank/DDBJ databases">
        <title>Genomic insights into alkan degradation activity of Oleiphilus messinensis.</title>
        <authorList>
            <person name="Kozyavkin S.A."/>
            <person name="Slesarev A.I."/>
            <person name="Golyshin P.N."/>
            <person name="Korzhenkov A."/>
            <person name="Golyshina O.N."/>
            <person name="Toshchakov S.V."/>
        </authorList>
    </citation>
    <scope>NUCLEOTIDE SEQUENCE [LARGE SCALE GENOMIC DNA]</scope>
    <source>
        <strain evidence="13 14">ME102</strain>
    </source>
</reference>
<dbReference type="Gene3D" id="2.40.30.10">
    <property type="entry name" value="Translation factors"/>
    <property type="match status" value="1"/>
</dbReference>
<evidence type="ECO:0000256" key="6">
    <source>
        <dbReference type="ARBA" id="ARBA00023002"/>
    </source>
</evidence>
<feature type="domain" description="FAD-binding FR-type" evidence="12">
    <location>
        <begin position="28"/>
        <end position="133"/>
    </location>
</feature>
<dbReference type="KEGG" id="ome:OLMES_4200"/>
<keyword evidence="2" id="KW-0285">Flavoprotein</keyword>
<evidence type="ECO:0000256" key="1">
    <source>
        <dbReference type="ARBA" id="ARBA00001974"/>
    </source>
</evidence>
<dbReference type="GO" id="GO:0046872">
    <property type="term" value="F:metal ion binding"/>
    <property type="evidence" value="ECO:0007669"/>
    <property type="project" value="UniProtKB-KW"/>
</dbReference>
<proteinExistence type="inferred from homology"/>
<evidence type="ECO:0000259" key="11">
    <source>
        <dbReference type="PROSITE" id="PS51085"/>
    </source>
</evidence>
<evidence type="ECO:0000256" key="8">
    <source>
        <dbReference type="ARBA" id="ARBA00023014"/>
    </source>
</evidence>
<gene>
    <name evidence="13" type="ORF">OLMES_4200</name>
</gene>
<evidence type="ECO:0000256" key="7">
    <source>
        <dbReference type="ARBA" id="ARBA00023004"/>
    </source>
</evidence>
<comment type="cofactor">
    <cofactor evidence="9">
        <name>[2Fe-2S] cluster</name>
        <dbReference type="ChEBI" id="CHEBI:190135"/>
    </cofactor>
</comment>
<dbReference type="PROSITE" id="PS51384">
    <property type="entry name" value="FAD_FR"/>
    <property type="match status" value="1"/>
</dbReference>
<evidence type="ECO:0000313" key="14">
    <source>
        <dbReference type="Proteomes" id="UP000196027"/>
    </source>
</evidence>
<dbReference type="Gene3D" id="3.40.50.80">
    <property type="entry name" value="Nucleotide-binding domain of ferredoxin-NADP reductase (FNR) module"/>
    <property type="match status" value="1"/>
</dbReference>
<dbReference type="SUPFAM" id="SSF52343">
    <property type="entry name" value="Ferredoxin reductase-like, C-terminal NADP-linked domain"/>
    <property type="match status" value="1"/>
</dbReference>
<dbReference type="InterPro" id="IPR050415">
    <property type="entry name" value="MRET"/>
</dbReference>
<dbReference type="Pfam" id="PF00111">
    <property type="entry name" value="Fer2"/>
    <property type="match status" value="1"/>
</dbReference>
<dbReference type="InterPro" id="IPR001709">
    <property type="entry name" value="Flavoprot_Pyr_Nucl_cyt_Rdtase"/>
</dbReference>
<dbReference type="GO" id="GO:0051537">
    <property type="term" value="F:2 iron, 2 sulfur cluster binding"/>
    <property type="evidence" value="ECO:0007669"/>
    <property type="project" value="UniProtKB-KW"/>
</dbReference>
<dbReference type="InterPro" id="IPR039261">
    <property type="entry name" value="FNR_nucleotide-bd"/>
</dbReference>
<dbReference type="InterPro" id="IPR001041">
    <property type="entry name" value="2Fe-2S_ferredoxin-type"/>
</dbReference>
<dbReference type="PRINTS" id="PR00410">
    <property type="entry name" value="PHEHYDRXLASE"/>
</dbReference>
<dbReference type="CDD" id="cd00207">
    <property type="entry name" value="fer2"/>
    <property type="match status" value="1"/>
</dbReference>
<evidence type="ECO:0000259" key="12">
    <source>
        <dbReference type="PROSITE" id="PS51384"/>
    </source>
</evidence>
<dbReference type="InterPro" id="IPR036010">
    <property type="entry name" value="2Fe-2S_ferredoxin-like_sf"/>
</dbReference>
<dbReference type="SUPFAM" id="SSF54292">
    <property type="entry name" value="2Fe-2S ferredoxin-like"/>
    <property type="match status" value="1"/>
</dbReference>
<dbReference type="InterPro" id="IPR017927">
    <property type="entry name" value="FAD-bd_FR_type"/>
</dbReference>
<accession>A0A1Y0IEJ0</accession>
<evidence type="ECO:0000256" key="10">
    <source>
        <dbReference type="ARBA" id="ARBA00061434"/>
    </source>
</evidence>
<keyword evidence="7" id="KW-0408">Iron</keyword>
<dbReference type="InterPro" id="IPR008333">
    <property type="entry name" value="Cbr1-like_FAD-bd_dom"/>
</dbReference>
<evidence type="ECO:0000313" key="13">
    <source>
        <dbReference type="EMBL" id="ARU58216.1"/>
    </source>
</evidence>
<dbReference type="PANTHER" id="PTHR47354">
    <property type="entry name" value="NADH OXIDOREDUCTASE HCR"/>
    <property type="match status" value="1"/>
</dbReference>
<keyword evidence="5" id="KW-0274">FAD</keyword>
<keyword evidence="8" id="KW-0411">Iron-sulfur</keyword>
<feature type="domain" description="2Fe-2S ferredoxin-type" evidence="11">
    <location>
        <begin position="276"/>
        <end position="360"/>
    </location>
</feature>
<dbReference type="PRINTS" id="PR00371">
    <property type="entry name" value="FPNCR"/>
</dbReference>
<dbReference type="GO" id="GO:0016491">
    <property type="term" value="F:oxidoreductase activity"/>
    <property type="evidence" value="ECO:0007669"/>
    <property type="project" value="UniProtKB-KW"/>
</dbReference>
<dbReference type="PROSITE" id="PS51085">
    <property type="entry name" value="2FE2S_FER_2"/>
    <property type="match status" value="1"/>
</dbReference>
<evidence type="ECO:0000256" key="3">
    <source>
        <dbReference type="ARBA" id="ARBA00022714"/>
    </source>
</evidence>
<comment type="similarity">
    <text evidence="10">In the N-terminal section; belongs to the FAD-binding oxidoreductase type 6 family.</text>
</comment>
<dbReference type="Gene3D" id="3.10.20.30">
    <property type="match status" value="1"/>
</dbReference>
<keyword evidence="4" id="KW-0479">Metal-binding</keyword>
<dbReference type="EMBL" id="CP021425">
    <property type="protein sequence ID" value="ARU58216.1"/>
    <property type="molecule type" value="Genomic_DNA"/>
</dbReference>
<dbReference type="InterPro" id="IPR001433">
    <property type="entry name" value="OxRdtase_FAD/NAD-bd"/>
</dbReference>
<dbReference type="InterPro" id="IPR017938">
    <property type="entry name" value="Riboflavin_synthase-like_b-brl"/>
</dbReference>
<dbReference type="Pfam" id="PF00970">
    <property type="entry name" value="FAD_binding_6"/>
    <property type="match status" value="1"/>
</dbReference>
<protein>
    <submittedName>
        <fullName evidence="13">Oxidoreductase FAD-binding domain protein</fullName>
    </submittedName>
</protein>
<evidence type="ECO:0000256" key="5">
    <source>
        <dbReference type="ARBA" id="ARBA00022827"/>
    </source>
</evidence>
<evidence type="ECO:0000256" key="2">
    <source>
        <dbReference type="ARBA" id="ARBA00022630"/>
    </source>
</evidence>
<organism evidence="13 14">
    <name type="scientific">Oleiphilus messinensis</name>
    <dbReference type="NCBI Taxonomy" id="141451"/>
    <lineage>
        <taxon>Bacteria</taxon>
        <taxon>Pseudomonadati</taxon>
        <taxon>Pseudomonadota</taxon>
        <taxon>Gammaproteobacteria</taxon>
        <taxon>Oceanospirillales</taxon>
        <taxon>Oleiphilaceae</taxon>
        <taxon>Oleiphilus</taxon>
    </lineage>
</organism>
<dbReference type="InterPro" id="IPR012675">
    <property type="entry name" value="Beta-grasp_dom_sf"/>
</dbReference>
<dbReference type="SUPFAM" id="SSF63380">
    <property type="entry name" value="Riboflavin synthase domain-like"/>
    <property type="match status" value="1"/>
</dbReference>
<name>A0A1Y0IEJ0_9GAMM</name>
<dbReference type="Pfam" id="PF00175">
    <property type="entry name" value="NAD_binding_1"/>
    <property type="match status" value="1"/>
</dbReference>
<keyword evidence="3" id="KW-0001">2Fe-2S</keyword>
<dbReference type="AlphaFoldDB" id="A0A1Y0IEJ0"/>
<dbReference type="Proteomes" id="UP000196027">
    <property type="component" value="Chromosome"/>
</dbReference>